<dbReference type="InterPro" id="IPR036318">
    <property type="entry name" value="FAD-bd_PCMH-like_sf"/>
</dbReference>
<comment type="subcellular location">
    <subcellularLocation>
        <location evidence="1">Cell membrane</location>
        <topology evidence="1">Multi-pass membrane protein</topology>
    </subcellularLocation>
</comment>
<dbReference type="Gene3D" id="3.10.580.10">
    <property type="entry name" value="CBS-domain"/>
    <property type="match status" value="1"/>
</dbReference>
<comment type="caution">
    <text evidence="15">The sequence shown here is derived from an EMBL/GenBank/DDBJ whole genome shotgun (WGS) entry which is preliminary data.</text>
</comment>
<dbReference type="Proteomes" id="UP000265355">
    <property type="component" value="Unassembled WGS sequence"/>
</dbReference>
<evidence type="ECO:0000256" key="5">
    <source>
        <dbReference type="ARBA" id="ARBA00022737"/>
    </source>
</evidence>
<keyword evidence="6 10" id="KW-1133">Transmembrane helix</keyword>
<keyword evidence="4 10" id="KW-0812">Transmembrane</keyword>
<dbReference type="Gene3D" id="3.30.465.10">
    <property type="match status" value="1"/>
</dbReference>
<feature type="domain" description="CBS" evidence="13">
    <location>
        <begin position="221"/>
        <end position="280"/>
    </location>
</feature>
<dbReference type="Pfam" id="PF00571">
    <property type="entry name" value="CBS"/>
    <property type="match status" value="2"/>
</dbReference>
<keyword evidence="5" id="KW-0677">Repeat</keyword>
<evidence type="ECO:0000256" key="2">
    <source>
        <dbReference type="ARBA" id="ARBA00006337"/>
    </source>
</evidence>
<evidence type="ECO:0000256" key="11">
    <source>
        <dbReference type="SAM" id="MobiDB-lite"/>
    </source>
</evidence>
<evidence type="ECO:0000259" key="14">
    <source>
        <dbReference type="PROSITE" id="PS51846"/>
    </source>
</evidence>
<dbReference type="RefSeq" id="WP_119373337.1">
    <property type="nucleotide sequence ID" value="NZ_CP040792.1"/>
</dbReference>
<proteinExistence type="inferred from homology"/>
<evidence type="ECO:0000259" key="13">
    <source>
        <dbReference type="PROSITE" id="PS51371"/>
    </source>
</evidence>
<dbReference type="InterPro" id="IPR016169">
    <property type="entry name" value="FAD-bd_PCMH_sub2"/>
</dbReference>
<name>A0ABX9N4C0_9MICO</name>
<dbReference type="InterPro" id="IPR051676">
    <property type="entry name" value="UPF0053_domain"/>
</dbReference>
<dbReference type="SMART" id="SM00116">
    <property type="entry name" value="CBS"/>
    <property type="match status" value="2"/>
</dbReference>
<feature type="domain" description="CNNM transmembrane" evidence="14">
    <location>
        <begin position="1"/>
        <end position="202"/>
    </location>
</feature>
<evidence type="ECO:0000256" key="10">
    <source>
        <dbReference type="PROSITE-ProRule" id="PRU01193"/>
    </source>
</evidence>
<dbReference type="InterPro" id="IPR005170">
    <property type="entry name" value="Transptr-assoc_dom"/>
</dbReference>
<dbReference type="EMBL" id="QWEE01000187">
    <property type="protein sequence ID" value="RII90966.1"/>
    <property type="molecule type" value="Genomic_DNA"/>
</dbReference>
<evidence type="ECO:0000256" key="9">
    <source>
        <dbReference type="PROSITE-ProRule" id="PRU00703"/>
    </source>
</evidence>
<dbReference type="SMART" id="SM01091">
    <property type="entry name" value="CorC_HlyC"/>
    <property type="match status" value="1"/>
</dbReference>
<evidence type="ECO:0000256" key="1">
    <source>
        <dbReference type="ARBA" id="ARBA00004651"/>
    </source>
</evidence>
<evidence type="ECO:0000256" key="8">
    <source>
        <dbReference type="ARBA" id="ARBA00023136"/>
    </source>
</evidence>
<reference evidence="15 16" key="1">
    <citation type="submission" date="2018-08" db="EMBL/GenBank/DDBJ databases">
        <title>Genome Sequence of Clavibacter michiganensis Subspecies type strains, and the Atypical Peach-Colored Strains Isolated from Tomato.</title>
        <authorList>
            <person name="Osdaghi E."/>
            <person name="Portier P."/>
            <person name="Briand M."/>
            <person name="Jacques M.-A."/>
        </authorList>
    </citation>
    <scope>NUCLEOTIDE SEQUENCE [LARGE SCALE GENOMIC DNA]</scope>
    <source>
        <strain evidence="15 16">CFBP 8216</strain>
    </source>
</reference>
<dbReference type="InterPro" id="IPR044751">
    <property type="entry name" value="Ion_transp-like_CBS"/>
</dbReference>
<gene>
    <name evidence="15" type="ORF">DZF98_10575</name>
</gene>
<keyword evidence="7 9" id="KW-0129">CBS domain</keyword>
<dbReference type="PROSITE" id="PS51846">
    <property type="entry name" value="CNNM"/>
    <property type="match status" value="1"/>
</dbReference>
<accession>A0ABX9N4C0</accession>
<comment type="similarity">
    <text evidence="2">Belongs to the UPF0053 family.</text>
</comment>
<dbReference type="PANTHER" id="PTHR43099">
    <property type="entry name" value="UPF0053 PROTEIN YRKA"/>
    <property type="match status" value="1"/>
</dbReference>
<dbReference type="SUPFAM" id="SSF56176">
    <property type="entry name" value="FAD-binding/transporter-associated domain-like"/>
    <property type="match status" value="1"/>
</dbReference>
<sequence>MHEWLLLAAGLLLTLGTGLFVASEFALVNLDRSDLEKRQERGEKRLGPPIRALRITSTHLSSAQLGITLTTLLTGYTMEPALSLLLAGPLTSAGLAEGLVSPVSTVVALVVATLLSMIIGELVPKNFALALPRETAKLVIPFQTLFTTVFKPAVLLLNNSANGILRLVGIEPKEELSGARSAEELSSLVRRSALAGLLEDDTAMLLSRTLRFADLTASDVMTPRLRVKSVERTDSAQTVIELAMTTGYSRFPVTDDGVDDVIGLVHVKQAVAVPREKRALVPVTALQSEAIRVPETMKLDDLLGELRGRGFQMAVVVDEYGGTAGVATLEDLVEELVGELADEHDRARAGVVRSRDSLTFPGMLRPDELLERTGLRIPDDGPYETAAGFVMSELGRLPVVGDELELETGTLRVERLDGRRIDRIRFTPVPVPVATAVGTTRAERQADRQAEREAGREAGRQADAERAAMRKEPSRG</sequence>
<dbReference type="CDD" id="cd04590">
    <property type="entry name" value="CBS_pair_CorC_HlyC_assoc"/>
    <property type="match status" value="1"/>
</dbReference>
<evidence type="ECO:0000256" key="7">
    <source>
        <dbReference type="ARBA" id="ARBA00023122"/>
    </source>
</evidence>
<feature type="domain" description="CBS" evidence="13">
    <location>
        <begin position="286"/>
        <end position="343"/>
    </location>
</feature>
<evidence type="ECO:0000256" key="6">
    <source>
        <dbReference type="ARBA" id="ARBA00022989"/>
    </source>
</evidence>
<dbReference type="PROSITE" id="PS51371">
    <property type="entry name" value="CBS"/>
    <property type="match status" value="2"/>
</dbReference>
<evidence type="ECO:0000313" key="16">
    <source>
        <dbReference type="Proteomes" id="UP000265355"/>
    </source>
</evidence>
<evidence type="ECO:0000256" key="12">
    <source>
        <dbReference type="SAM" id="Phobius"/>
    </source>
</evidence>
<evidence type="ECO:0000256" key="3">
    <source>
        <dbReference type="ARBA" id="ARBA00022475"/>
    </source>
</evidence>
<keyword evidence="3" id="KW-1003">Cell membrane</keyword>
<dbReference type="InterPro" id="IPR000644">
    <property type="entry name" value="CBS_dom"/>
</dbReference>
<dbReference type="Pfam" id="PF01595">
    <property type="entry name" value="CNNM"/>
    <property type="match status" value="1"/>
</dbReference>
<dbReference type="SUPFAM" id="SSF54631">
    <property type="entry name" value="CBS-domain pair"/>
    <property type="match status" value="1"/>
</dbReference>
<dbReference type="PANTHER" id="PTHR43099:SF6">
    <property type="entry name" value="UPF0053 PROTEIN RV1842C"/>
    <property type="match status" value="1"/>
</dbReference>
<feature type="region of interest" description="Disordered" evidence="11">
    <location>
        <begin position="435"/>
        <end position="476"/>
    </location>
</feature>
<evidence type="ECO:0000256" key="4">
    <source>
        <dbReference type="ARBA" id="ARBA00022692"/>
    </source>
</evidence>
<keyword evidence="16" id="KW-1185">Reference proteome</keyword>
<feature type="compositionally biased region" description="Basic and acidic residues" evidence="11">
    <location>
        <begin position="441"/>
        <end position="476"/>
    </location>
</feature>
<feature type="transmembrane region" description="Helical" evidence="12">
    <location>
        <begin position="99"/>
        <end position="123"/>
    </location>
</feature>
<dbReference type="Pfam" id="PF03471">
    <property type="entry name" value="CorC_HlyC"/>
    <property type="match status" value="1"/>
</dbReference>
<dbReference type="InterPro" id="IPR046342">
    <property type="entry name" value="CBS_dom_sf"/>
</dbReference>
<organism evidence="15 16">
    <name type="scientific">Clavibacter californiensis</name>
    <dbReference type="NCBI Taxonomy" id="1401995"/>
    <lineage>
        <taxon>Bacteria</taxon>
        <taxon>Bacillati</taxon>
        <taxon>Actinomycetota</taxon>
        <taxon>Actinomycetes</taxon>
        <taxon>Micrococcales</taxon>
        <taxon>Microbacteriaceae</taxon>
        <taxon>Clavibacter</taxon>
    </lineage>
</organism>
<evidence type="ECO:0000313" key="15">
    <source>
        <dbReference type="EMBL" id="RII90966.1"/>
    </source>
</evidence>
<keyword evidence="8 10" id="KW-0472">Membrane</keyword>
<protein>
    <submittedName>
        <fullName evidence="15">HlyC/CorC family transporter</fullName>
    </submittedName>
</protein>
<dbReference type="InterPro" id="IPR002550">
    <property type="entry name" value="CNNM"/>
</dbReference>